<comment type="caution">
    <text evidence="2">The sequence shown here is derived from an EMBL/GenBank/DDBJ whole genome shotgun (WGS) entry which is preliminary data.</text>
</comment>
<gene>
    <name evidence="2" type="ORF">TWF694_005115</name>
</gene>
<protein>
    <submittedName>
        <fullName evidence="2">Uncharacterized protein</fullName>
    </submittedName>
</protein>
<dbReference type="Proteomes" id="UP001365542">
    <property type="component" value="Unassembled WGS sequence"/>
</dbReference>
<keyword evidence="1" id="KW-1133">Transmembrane helix</keyword>
<accession>A0AAV9WUX7</accession>
<reference evidence="2 3" key="1">
    <citation type="submission" date="2019-10" db="EMBL/GenBank/DDBJ databases">
        <authorList>
            <person name="Palmer J.M."/>
        </authorList>
    </citation>
    <scope>NUCLEOTIDE SEQUENCE [LARGE SCALE GENOMIC DNA]</scope>
    <source>
        <strain evidence="2 3">TWF694</strain>
    </source>
</reference>
<keyword evidence="1" id="KW-0812">Transmembrane</keyword>
<name>A0AAV9WUX7_9PEZI</name>
<keyword evidence="3" id="KW-1185">Reference proteome</keyword>
<evidence type="ECO:0000313" key="2">
    <source>
        <dbReference type="EMBL" id="KAK6526532.1"/>
    </source>
</evidence>
<proteinExistence type="predicted"/>
<keyword evidence="1" id="KW-0472">Membrane</keyword>
<sequence length="377" mass="40584">MAIPYGIPLHFDPYELPQVVDSDQVEPFELGILFQGLNADDNSETSIHSRHWALVLTEPNKSWSLQFELSKTGTTLSFPARLFNPSVEAFPLGIWKGTLRDITKLMQAHPMRFTTYSSSWNNCQHWAATMLILMEAIAIKKENEGMFFKISPAALTRHDRVKKVLDWQDDGQLYHVFNPVLDRANVAGLSSGSAIAAMSLTAANATTTVMTTATEVVPASGLWGWLGYTATNTVQVAEKVPAAYASLGAMALPVAVTGTALTAAYYIYNRVGRRGKTIFKDPRMSGVIPENTELLSDVERGLGFETVKSSISFQAPTCACSSSSGGVIDLASAGSALSQAASDAVAEAAKVCVDRNCKITVHCKCGKQVLLNSIPGG</sequence>
<evidence type="ECO:0000313" key="3">
    <source>
        <dbReference type="Proteomes" id="UP001365542"/>
    </source>
</evidence>
<dbReference type="AlphaFoldDB" id="A0AAV9WUX7"/>
<evidence type="ECO:0000256" key="1">
    <source>
        <dbReference type="SAM" id="Phobius"/>
    </source>
</evidence>
<feature type="transmembrane region" description="Helical" evidence="1">
    <location>
        <begin position="242"/>
        <end position="268"/>
    </location>
</feature>
<organism evidence="2 3">
    <name type="scientific">Orbilia ellipsospora</name>
    <dbReference type="NCBI Taxonomy" id="2528407"/>
    <lineage>
        <taxon>Eukaryota</taxon>
        <taxon>Fungi</taxon>
        <taxon>Dikarya</taxon>
        <taxon>Ascomycota</taxon>
        <taxon>Pezizomycotina</taxon>
        <taxon>Orbiliomycetes</taxon>
        <taxon>Orbiliales</taxon>
        <taxon>Orbiliaceae</taxon>
        <taxon>Orbilia</taxon>
    </lineage>
</organism>
<dbReference type="EMBL" id="JAVHJO010000016">
    <property type="protein sequence ID" value="KAK6526532.1"/>
    <property type="molecule type" value="Genomic_DNA"/>
</dbReference>